<organism evidence="5 6">
    <name type="scientific">Cryptosporangium phraense</name>
    <dbReference type="NCBI Taxonomy" id="2593070"/>
    <lineage>
        <taxon>Bacteria</taxon>
        <taxon>Bacillati</taxon>
        <taxon>Actinomycetota</taxon>
        <taxon>Actinomycetes</taxon>
        <taxon>Cryptosporangiales</taxon>
        <taxon>Cryptosporangiaceae</taxon>
        <taxon>Cryptosporangium</taxon>
    </lineage>
</organism>
<feature type="signal peptide" evidence="3">
    <location>
        <begin position="1"/>
        <end position="22"/>
    </location>
</feature>
<dbReference type="CDD" id="cd10967">
    <property type="entry name" value="CE4_GLA_like_6s"/>
    <property type="match status" value="1"/>
</dbReference>
<evidence type="ECO:0000313" key="6">
    <source>
        <dbReference type="Proteomes" id="UP000317982"/>
    </source>
</evidence>
<dbReference type="EMBL" id="VIRS01000006">
    <property type="protein sequence ID" value="TQS45049.1"/>
    <property type="molecule type" value="Genomic_DNA"/>
</dbReference>
<evidence type="ECO:0000259" key="4">
    <source>
        <dbReference type="PROSITE" id="PS51677"/>
    </source>
</evidence>
<gene>
    <name evidence="5" type="ORF">FL583_11155</name>
</gene>
<dbReference type="OrthoDB" id="2795102at2"/>
<evidence type="ECO:0000256" key="2">
    <source>
        <dbReference type="SAM" id="Phobius"/>
    </source>
</evidence>
<keyword evidence="2" id="KW-1133">Transmembrane helix</keyword>
<proteinExistence type="predicted"/>
<dbReference type="SUPFAM" id="SSF88713">
    <property type="entry name" value="Glycoside hydrolase/deacetylase"/>
    <property type="match status" value="1"/>
</dbReference>
<comment type="caution">
    <text evidence="5">The sequence shown here is derived from an EMBL/GenBank/DDBJ whole genome shotgun (WGS) entry which is preliminary data.</text>
</comment>
<dbReference type="GO" id="GO:0016810">
    <property type="term" value="F:hydrolase activity, acting on carbon-nitrogen (but not peptide) bonds"/>
    <property type="evidence" value="ECO:0007669"/>
    <property type="project" value="InterPro"/>
</dbReference>
<dbReference type="Pfam" id="PF01522">
    <property type="entry name" value="Polysacc_deac_1"/>
    <property type="match status" value="1"/>
</dbReference>
<dbReference type="InterPro" id="IPR011330">
    <property type="entry name" value="Glyco_hydro/deAcase_b/a-brl"/>
</dbReference>
<dbReference type="Gene3D" id="3.20.20.370">
    <property type="entry name" value="Glycoside hydrolase/deacetylase"/>
    <property type="match status" value="1"/>
</dbReference>
<dbReference type="InParanoid" id="A0A545AUN4"/>
<feature type="transmembrane region" description="Helical" evidence="2">
    <location>
        <begin position="293"/>
        <end position="311"/>
    </location>
</feature>
<dbReference type="GO" id="GO:0005975">
    <property type="term" value="P:carbohydrate metabolic process"/>
    <property type="evidence" value="ECO:0007669"/>
    <property type="project" value="InterPro"/>
</dbReference>
<evidence type="ECO:0000256" key="1">
    <source>
        <dbReference type="ARBA" id="ARBA00022729"/>
    </source>
</evidence>
<dbReference type="PANTHER" id="PTHR34216">
    <property type="match status" value="1"/>
</dbReference>
<keyword evidence="1 3" id="KW-0732">Signal</keyword>
<dbReference type="Proteomes" id="UP000317982">
    <property type="component" value="Unassembled WGS sequence"/>
</dbReference>
<reference evidence="5 6" key="1">
    <citation type="submission" date="2019-07" db="EMBL/GenBank/DDBJ databases">
        <title>Cryptosporangium phraense sp. nov., isolated from plant litter.</title>
        <authorList>
            <person name="Suriyachadkun C."/>
        </authorList>
    </citation>
    <scope>NUCLEOTIDE SEQUENCE [LARGE SCALE GENOMIC DNA]</scope>
    <source>
        <strain evidence="5 6">A-T 5661</strain>
    </source>
</reference>
<keyword evidence="6" id="KW-1185">Reference proteome</keyword>
<dbReference type="InterPro" id="IPR051398">
    <property type="entry name" value="Polysacch_Deacetylase"/>
</dbReference>
<keyword evidence="2" id="KW-0812">Transmembrane</keyword>
<dbReference type="RefSeq" id="WP_142704498.1">
    <property type="nucleotide sequence ID" value="NZ_VIRS01000006.1"/>
</dbReference>
<dbReference type="AlphaFoldDB" id="A0A545AUN4"/>
<accession>A0A545AUN4</accession>
<dbReference type="PROSITE" id="PS51677">
    <property type="entry name" value="NODB"/>
    <property type="match status" value="1"/>
</dbReference>
<feature type="chain" id="PRO_5022096593" evidence="3">
    <location>
        <begin position="23"/>
        <end position="319"/>
    </location>
</feature>
<evidence type="ECO:0000313" key="5">
    <source>
        <dbReference type="EMBL" id="TQS45049.1"/>
    </source>
</evidence>
<name>A0A545AUN4_9ACTN</name>
<keyword evidence="2" id="KW-0472">Membrane</keyword>
<feature type="domain" description="NodB homology" evidence="4">
    <location>
        <begin position="27"/>
        <end position="248"/>
    </location>
</feature>
<evidence type="ECO:0000256" key="3">
    <source>
        <dbReference type="SAM" id="SignalP"/>
    </source>
</evidence>
<dbReference type="PANTHER" id="PTHR34216:SF11">
    <property type="entry name" value="CHITOOLIGOSACCHARIDE DEACETYLASE"/>
    <property type="match status" value="1"/>
</dbReference>
<sequence length="319" mass="34025">MRAFLLAVALVLLLLPAAPASAAPGTLTVSLTFDDGFKSQADAAQVLAKHRMNGTFYVINGLVGYGDYLSWADIDALAAQGNEIGGHTVTHPHLDQLPYAQAKAEICDNRATLLARGYRVTSFAYPYGSPSADNERQAAECGYNSARDVSGLVDAENASCLDCALANPVPPADLFRIRGNSSTTDHLAGVEQYVTQALQHPGASWVPLIFHRFCTSACASEKGDEYMSIADFDRLLTWLAQQPGVVVRTVQQVVGGPVRPSVGTPTPDRVAPAAVSDAVAWRPFDVPIGQEQVLVGGLVVAVCAVGVFRLSRRGRRYVR</sequence>
<protein>
    <submittedName>
        <fullName evidence="5">Polysaccharide deacetylase family protein</fullName>
    </submittedName>
</protein>
<dbReference type="InterPro" id="IPR002509">
    <property type="entry name" value="NODB_dom"/>
</dbReference>